<dbReference type="EMBL" id="CAJVCH010089260">
    <property type="protein sequence ID" value="CAG7722432.1"/>
    <property type="molecule type" value="Genomic_DNA"/>
</dbReference>
<evidence type="ECO:0000313" key="1">
    <source>
        <dbReference type="EMBL" id="CAG7722432.1"/>
    </source>
</evidence>
<organism evidence="1 2">
    <name type="scientific">Allacma fusca</name>
    <dbReference type="NCBI Taxonomy" id="39272"/>
    <lineage>
        <taxon>Eukaryota</taxon>
        <taxon>Metazoa</taxon>
        <taxon>Ecdysozoa</taxon>
        <taxon>Arthropoda</taxon>
        <taxon>Hexapoda</taxon>
        <taxon>Collembola</taxon>
        <taxon>Symphypleona</taxon>
        <taxon>Sminthuridae</taxon>
        <taxon>Allacma</taxon>
    </lineage>
</organism>
<dbReference type="Proteomes" id="UP000708208">
    <property type="component" value="Unassembled WGS sequence"/>
</dbReference>
<feature type="non-terminal residue" evidence="1">
    <location>
        <position position="9"/>
    </location>
</feature>
<reference evidence="1" key="1">
    <citation type="submission" date="2021-06" db="EMBL/GenBank/DDBJ databases">
        <authorList>
            <person name="Hodson N. C."/>
            <person name="Mongue J. A."/>
            <person name="Jaron S. K."/>
        </authorList>
    </citation>
    <scope>NUCLEOTIDE SEQUENCE</scope>
</reference>
<keyword evidence="2" id="KW-1185">Reference proteome</keyword>
<comment type="caution">
    <text evidence="1">The sequence shown here is derived from an EMBL/GenBank/DDBJ whole genome shotgun (WGS) entry which is preliminary data.</text>
</comment>
<protein>
    <submittedName>
        <fullName evidence="1">Uncharacterized protein</fullName>
    </submittedName>
</protein>
<evidence type="ECO:0000313" key="2">
    <source>
        <dbReference type="Proteomes" id="UP000708208"/>
    </source>
</evidence>
<gene>
    <name evidence="1" type="ORF">AFUS01_LOCUS11564</name>
</gene>
<name>A0A8J2NQX4_9HEXA</name>
<proteinExistence type="predicted"/>
<feature type="non-terminal residue" evidence="1">
    <location>
        <position position="1"/>
    </location>
</feature>
<sequence>MRIRKITYL</sequence>
<accession>A0A8J2NQX4</accession>